<gene>
    <name evidence="2" type="ORF">BES34_016150</name>
</gene>
<dbReference type="EMBL" id="MCRM02000020">
    <property type="protein sequence ID" value="PNV73950.1"/>
    <property type="molecule type" value="Genomic_DNA"/>
</dbReference>
<dbReference type="Gene3D" id="3.20.20.190">
    <property type="entry name" value="Phosphatidylinositol (PI) phosphodiesterase"/>
    <property type="match status" value="1"/>
</dbReference>
<dbReference type="InterPro" id="IPR030395">
    <property type="entry name" value="GP_PDE_dom"/>
</dbReference>
<dbReference type="PANTHER" id="PTHR46211:SF1">
    <property type="entry name" value="GLYCEROPHOSPHODIESTER PHOSPHODIESTERASE, CYTOPLASMIC"/>
    <property type="match status" value="1"/>
</dbReference>
<accession>A0ABX4YFI7</accession>
<keyword evidence="3" id="KW-1185">Reference proteome</keyword>
<reference evidence="2" key="1">
    <citation type="submission" date="2018-01" db="EMBL/GenBank/DDBJ databases">
        <title>Genomic characterization of Leptospira inadai serogroup Lyme isolated from captured rat in Brazil and comparative analysis with human reference strain.</title>
        <authorList>
            <person name="Moreno L.Z."/>
            <person name="Loureiro A.P."/>
            <person name="Miraglia F."/>
            <person name="Kremer F.S."/>
            <person name="Eslabao M.R."/>
            <person name="Dellagostin O.A."/>
            <person name="Lilenbaum W."/>
            <person name="Moreno A.M."/>
        </authorList>
    </citation>
    <scope>NUCLEOTIDE SEQUENCE [LARGE SCALE GENOMIC DNA]</scope>
    <source>
        <strain evidence="2">M34/99</strain>
    </source>
</reference>
<comment type="caution">
    <text evidence="2">The sequence shown here is derived from an EMBL/GenBank/DDBJ whole genome shotgun (WGS) entry which is preliminary data.</text>
</comment>
<dbReference type="InterPro" id="IPR017946">
    <property type="entry name" value="PLC-like_Pdiesterase_TIM-brl"/>
</dbReference>
<dbReference type="Proteomes" id="UP000094669">
    <property type="component" value="Unassembled WGS sequence"/>
</dbReference>
<sequence length="254" mass="28819">MGKPFEIPHPWVIAHRGFSGEYPENTMLAFRKAVEVGADWIELDVTLTADREVVVIHDDTLDRTTNMRGPVREASFERIRKADAGGWKDIRFVGEPVPKIWDVWNFVLGTELGLNIEIKTSAYEPSPKESPIEDSLIRFALDKKALDKTLFSSFCWDSLVRIRELSTDAKLGILIGEETPHWEEALDLAFRLNAFSLNLSSRMAQKEIVSKIQEQGFSVFVYTLNTEEELRKGLDAGADGIFTNYPARMKLLVN</sequence>
<dbReference type="SUPFAM" id="SSF51695">
    <property type="entry name" value="PLC-like phosphodiesterases"/>
    <property type="match status" value="1"/>
</dbReference>
<proteinExistence type="predicted"/>
<feature type="domain" description="GP-PDE" evidence="1">
    <location>
        <begin position="10"/>
        <end position="253"/>
    </location>
</feature>
<dbReference type="PANTHER" id="PTHR46211">
    <property type="entry name" value="GLYCEROPHOSPHORYL DIESTER PHOSPHODIESTERASE"/>
    <property type="match status" value="1"/>
</dbReference>
<name>A0ABX4YFI7_9LEPT</name>
<dbReference type="RefSeq" id="WP_010415580.1">
    <property type="nucleotide sequence ID" value="NZ_MCRM02000020.1"/>
</dbReference>
<evidence type="ECO:0000313" key="2">
    <source>
        <dbReference type="EMBL" id="PNV73950.1"/>
    </source>
</evidence>
<dbReference type="Pfam" id="PF03009">
    <property type="entry name" value="GDPD"/>
    <property type="match status" value="1"/>
</dbReference>
<organism evidence="2 3">
    <name type="scientific">Leptospira inadai serovar Lyme</name>
    <dbReference type="NCBI Taxonomy" id="293084"/>
    <lineage>
        <taxon>Bacteria</taxon>
        <taxon>Pseudomonadati</taxon>
        <taxon>Spirochaetota</taxon>
        <taxon>Spirochaetia</taxon>
        <taxon>Leptospirales</taxon>
        <taxon>Leptospiraceae</taxon>
        <taxon>Leptospira</taxon>
    </lineage>
</organism>
<evidence type="ECO:0000313" key="3">
    <source>
        <dbReference type="Proteomes" id="UP000094669"/>
    </source>
</evidence>
<evidence type="ECO:0000259" key="1">
    <source>
        <dbReference type="PROSITE" id="PS51704"/>
    </source>
</evidence>
<dbReference type="PROSITE" id="PS51704">
    <property type="entry name" value="GP_PDE"/>
    <property type="match status" value="1"/>
</dbReference>
<protein>
    <submittedName>
        <fullName evidence="2">Glycerophosphodiester phosphodiesterase</fullName>
    </submittedName>
</protein>